<keyword evidence="1" id="KW-1133">Transmembrane helix</keyword>
<name>B8LPW9_PICSI</name>
<feature type="transmembrane region" description="Helical" evidence="1">
    <location>
        <begin position="229"/>
        <end position="247"/>
    </location>
</feature>
<evidence type="ECO:0000256" key="1">
    <source>
        <dbReference type="SAM" id="Phobius"/>
    </source>
</evidence>
<evidence type="ECO:0000313" key="2">
    <source>
        <dbReference type="EMBL" id="ABR17699.1"/>
    </source>
</evidence>
<sequence>MATVYPYGRFHSPPAELITNPHGHQRHGKGYCRTIFQLFHRHRTTFNVLTIPPTNVYLAKFSVCGLRFSFEKNGSRRLSPSNCSSDDHNQKNAENYFFKGFSNLSPEFPWDSGSVWSTMAIYFFLLHIPLGLGGLSIVAEILRQDDLDPQTKAISLLFTQTFELLGAISLIQSTGKPISPSKTFKFLYAKIWAERGWLKASAAGLAIIYFVVFLTSAGQEFFFETKVQASGFVCFVLHLVFLPYSYISVIQGSSLPSQTYYCPVIVCCSLKLC</sequence>
<dbReference type="PANTHER" id="PTHR43592:SF4">
    <property type="entry name" value="CAAX AMINO TERMINAL PROTEASE FAMILY PROTEIN"/>
    <property type="match status" value="1"/>
</dbReference>
<organism evidence="2">
    <name type="scientific">Picea sitchensis</name>
    <name type="common">Sitka spruce</name>
    <name type="synonym">Pinus sitchensis</name>
    <dbReference type="NCBI Taxonomy" id="3332"/>
    <lineage>
        <taxon>Eukaryota</taxon>
        <taxon>Viridiplantae</taxon>
        <taxon>Streptophyta</taxon>
        <taxon>Embryophyta</taxon>
        <taxon>Tracheophyta</taxon>
        <taxon>Spermatophyta</taxon>
        <taxon>Pinopsida</taxon>
        <taxon>Pinidae</taxon>
        <taxon>Conifers I</taxon>
        <taxon>Pinales</taxon>
        <taxon>Pinaceae</taxon>
        <taxon>Picea</taxon>
    </lineage>
</organism>
<dbReference type="AlphaFoldDB" id="B8LPW9"/>
<keyword evidence="1" id="KW-0812">Transmembrane</keyword>
<feature type="transmembrane region" description="Helical" evidence="1">
    <location>
        <begin position="120"/>
        <end position="142"/>
    </location>
</feature>
<reference evidence="2" key="1">
    <citation type="submission" date="2007-06" db="EMBL/GenBank/DDBJ databases">
        <title>Full length cDNA sequences from Sitka Spruce (Picea sitchensis).</title>
        <authorList>
            <person name="Ralph S.G."/>
            <person name="Chun H.E."/>
            <person name="Liao N."/>
            <person name="Ali J."/>
            <person name="Reid K."/>
            <person name="Kolosova N."/>
            <person name="Cooper N."/>
            <person name="Cullis C."/>
            <person name="Jancsik S."/>
            <person name="Moore R."/>
            <person name="Mayo M."/>
            <person name="Wagner S."/>
            <person name="Holt R.A."/>
            <person name="Jones S.J.M."/>
            <person name="Marra M.A."/>
            <person name="Ritland C.E."/>
            <person name="Ritland K."/>
            <person name="Bohlmann J."/>
        </authorList>
    </citation>
    <scope>NUCLEOTIDE SEQUENCE</scope>
    <source>
        <tissue evidence="2">Green portion of the leader tissue</tissue>
    </source>
</reference>
<feature type="transmembrane region" description="Helical" evidence="1">
    <location>
        <begin position="154"/>
        <end position="175"/>
    </location>
</feature>
<dbReference type="EMBL" id="EF677904">
    <property type="protein sequence ID" value="ABR17699.1"/>
    <property type="molecule type" value="mRNA"/>
</dbReference>
<accession>B8LPW9</accession>
<proteinExistence type="evidence at transcript level"/>
<keyword evidence="1" id="KW-0472">Membrane</keyword>
<feature type="transmembrane region" description="Helical" evidence="1">
    <location>
        <begin position="196"/>
        <end position="217"/>
    </location>
</feature>
<protein>
    <submittedName>
        <fullName evidence="2">Uncharacterized protein</fullName>
    </submittedName>
</protein>
<dbReference type="PANTHER" id="PTHR43592">
    <property type="entry name" value="CAAX AMINO TERMINAL PROTEASE"/>
    <property type="match status" value="1"/>
</dbReference>